<protein>
    <submittedName>
        <fullName evidence="2">Uncharacterized protein</fullName>
    </submittedName>
</protein>
<gene>
    <name evidence="2" type="ORF">ENG14_04910</name>
</gene>
<accession>A0A7C0WSG1</accession>
<sequence>MQVSSDRRDDFIHHIYIVLLVRLFLGLVFFGLSFYLFWKSKIRITDPQIRPFYIFSLLLLVFTIAGAATLRRFYNKAITAYAACQIGFDVFAVSVFVCLSGGANSPFPSFYIPVVLLAALLFRIKGAIYTAIASILLFGSIVLLH</sequence>
<comment type="caution">
    <text evidence="2">The sequence shown here is derived from an EMBL/GenBank/DDBJ whole genome shotgun (WGS) entry which is preliminary data.</text>
</comment>
<reference evidence="2" key="1">
    <citation type="journal article" date="2020" name="mSystems">
        <title>Genome- and Community-Level Interaction Insights into Carbon Utilization and Element Cycling Functions of Hydrothermarchaeota in Hydrothermal Sediment.</title>
        <authorList>
            <person name="Zhou Z."/>
            <person name="Liu Y."/>
            <person name="Xu W."/>
            <person name="Pan J."/>
            <person name="Luo Z.H."/>
            <person name="Li M."/>
        </authorList>
    </citation>
    <scope>NUCLEOTIDE SEQUENCE [LARGE SCALE GENOMIC DNA]</scope>
    <source>
        <strain evidence="2">HyVt-19</strain>
    </source>
</reference>
<feature type="transmembrane region" description="Helical" evidence="1">
    <location>
        <begin position="82"/>
        <end position="103"/>
    </location>
</feature>
<keyword evidence="1" id="KW-0812">Transmembrane</keyword>
<feature type="transmembrane region" description="Helical" evidence="1">
    <location>
        <begin position="50"/>
        <end position="70"/>
    </location>
</feature>
<proteinExistence type="predicted"/>
<dbReference type="EMBL" id="DQZW01000233">
    <property type="protein sequence ID" value="HDL90224.1"/>
    <property type="molecule type" value="Genomic_DNA"/>
</dbReference>
<organism evidence="2">
    <name type="scientific">Thermodesulforhabdus norvegica</name>
    <dbReference type="NCBI Taxonomy" id="39841"/>
    <lineage>
        <taxon>Bacteria</taxon>
        <taxon>Pseudomonadati</taxon>
        <taxon>Thermodesulfobacteriota</taxon>
        <taxon>Syntrophobacteria</taxon>
        <taxon>Syntrophobacterales</taxon>
        <taxon>Thermodesulforhabdaceae</taxon>
        <taxon>Thermodesulforhabdus</taxon>
    </lineage>
</organism>
<name>A0A7C0WSG1_9BACT</name>
<feature type="transmembrane region" description="Helical" evidence="1">
    <location>
        <begin position="12"/>
        <end position="38"/>
    </location>
</feature>
<dbReference type="Pfam" id="PF25323">
    <property type="entry name" value="6TM_PilS"/>
    <property type="match status" value="1"/>
</dbReference>
<evidence type="ECO:0000313" key="2">
    <source>
        <dbReference type="EMBL" id="HDL90224.1"/>
    </source>
</evidence>
<keyword evidence="1" id="KW-1133">Transmembrane helix</keyword>
<dbReference type="AlphaFoldDB" id="A0A7C0WSG1"/>
<feature type="transmembrane region" description="Helical" evidence="1">
    <location>
        <begin position="115"/>
        <end position="144"/>
    </location>
</feature>
<dbReference type="Proteomes" id="UP000886355">
    <property type="component" value="Unassembled WGS sequence"/>
</dbReference>
<keyword evidence="1" id="KW-0472">Membrane</keyword>
<evidence type="ECO:0000256" key="1">
    <source>
        <dbReference type="SAM" id="Phobius"/>
    </source>
</evidence>
<feature type="non-terminal residue" evidence="2">
    <location>
        <position position="145"/>
    </location>
</feature>